<organism evidence="1 2">
    <name type="scientific">Anabaena lutea FACHB-196</name>
    <dbReference type="NCBI Taxonomy" id="2692881"/>
    <lineage>
        <taxon>Bacteria</taxon>
        <taxon>Bacillati</taxon>
        <taxon>Cyanobacteriota</taxon>
        <taxon>Cyanophyceae</taxon>
        <taxon>Nostocales</taxon>
        <taxon>Nostocaceae</taxon>
        <taxon>Anabaena</taxon>
    </lineage>
</organism>
<dbReference type="RefSeq" id="WP_190717004.1">
    <property type="nucleotide sequence ID" value="NZ_JACJST010000018.1"/>
</dbReference>
<dbReference type="Proteomes" id="UP000640531">
    <property type="component" value="Unassembled WGS sequence"/>
</dbReference>
<gene>
    <name evidence="1" type="ORF">H6G59_18455</name>
</gene>
<accession>A0ABR8FHY1</accession>
<comment type="caution">
    <text evidence="1">The sequence shown here is derived from an EMBL/GenBank/DDBJ whole genome shotgun (WGS) entry which is preliminary data.</text>
</comment>
<reference evidence="1 2" key="1">
    <citation type="journal article" date="2020" name="ISME J.">
        <title>Comparative genomics reveals insights into cyanobacterial evolution and habitat adaptation.</title>
        <authorList>
            <person name="Chen M.Y."/>
            <person name="Teng W.K."/>
            <person name="Zhao L."/>
            <person name="Hu C.X."/>
            <person name="Zhou Y.K."/>
            <person name="Han B.P."/>
            <person name="Song L.R."/>
            <person name="Shu W.S."/>
        </authorList>
    </citation>
    <scope>NUCLEOTIDE SEQUENCE [LARGE SCALE GENOMIC DNA]</scope>
    <source>
        <strain evidence="1 2">FACHB-196</strain>
    </source>
</reference>
<proteinExistence type="predicted"/>
<evidence type="ECO:0000313" key="1">
    <source>
        <dbReference type="EMBL" id="MBD2569840.1"/>
    </source>
</evidence>
<evidence type="ECO:0000313" key="2">
    <source>
        <dbReference type="Proteomes" id="UP000640531"/>
    </source>
</evidence>
<dbReference type="EMBL" id="JACJST010000018">
    <property type="protein sequence ID" value="MBD2569840.1"/>
    <property type="molecule type" value="Genomic_DNA"/>
</dbReference>
<keyword evidence="2" id="KW-1185">Reference proteome</keyword>
<sequence length="221" mass="25890">MKDMPYVDIDNNNVVRVVATNNNKLRVEIEMSLQRHHYLYCHLAEALPINSLMYHSVAKQEVRRDAMEVGNKLEDLFKQGMVAPAHLYEQKVKVTSGRIYKVDNVAQNPRQMVNHFFPISGPQLWQQMRQEEYIVIREIRRVAQEIEKKNYRVQQDYKKWEFVSKELNNNYSGSGLNPVIASYRAAVTNCRINRAVLDDCDRLIQVSGEKEIVIVLKQLIR</sequence>
<name>A0ABR8FHY1_9NOST</name>
<protein>
    <submittedName>
        <fullName evidence="1">Uncharacterized protein</fullName>
    </submittedName>
</protein>